<dbReference type="PROSITE" id="PS00061">
    <property type="entry name" value="ADH_SHORT"/>
    <property type="match status" value="1"/>
</dbReference>
<dbReference type="GO" id="GO:0016491">
    <property type="term" value="F:oxidoreductase activity"/>
    <property type="evidence" value="ECO:0007669"/>
    <property type="project" value="UniProtKB-KW"/>
</dbReference>
<keyword evidence="2" id="KW-0560">Oxidoreductase</keyword>
<sequence>MKLDSSVSAVVTGGASGLGAATAKMLAAEGVKVTLFDRNAAQGETVASEIGGVFAEVDVTDQASVEAGFEKARAAHGQERILVNCAGIAPVAKTTSRGEPHPMDMFEKVIAVNLVGSFRCISIAATGMSALDPVTGDGGRGVIVSTASVAAFDGQIGQVAYAASKAGIAGMTLPVARDLSKSGIRVMTIAPGIFETPMLLGLSQEVQDSLGQQVPFPSRLGKADEYARLVKSICDNDMLNGETIRLDGAIRMAPR</sequence>
<dbReference type="SUPFAM" id="SSF51735">
    <property type="entry name" value="NAD(P)-binding Rossmann-fold domains"/>
    <property type="match status" value="1"/>
</dbReference>
<evidence type="ECO:0000256" key="2">
    <source>
        <dbReference type="ARBA" id="ARBA00023002"/>
    </source>
</evidence>
<dbReference type="InterPro" id="IPR002347">
    <property type="entry name" value="SDR_fam"/>
</dbReference>
<evidence type="ECO:0000313" key="5">
    <source>
        <dbReference type="Proteomes" id="UP000664096"/>
    </source>
</evidence>
<dbReference type="Pfam" id="PF00106">
    <property type="entry name" value="adh_short"/>
    <property type="match status" value="1"/>
</dbReference>
<evidence type="ECO:0000256" key="3">
    <source>
        <dbReference type="RuleBase" id="RU000363"/>
    </source>
</evidence>
<dbReference type="PRINTS" id="PR00081">
    <property type="entry name" value="GDHRDH"/>
</dbReference>
<accession>A0A939J0X6</accession>
<dbReference type="PRINTS" id="PR00080">
    <property type="entry name" value="SDRFAMILY"/>
</dbReference>
<name>A0A939J0X6_9HYPH</name>
<dbReference type="InterPro" id="IPR020904">
    <property type="entry name" value="Sc_DH/Rdtase_CS"/>
</dbReference>
<dbReference type="EMBL" id="JAEKJZ010000001">
    <property type="protein sequence ID" value="MBN9669748.1"/>
    <property type="molecule type" value="Genomic_DNA"/>
</dbReference>
<gene>
    <name evidence="4" type="ORF">JF539_05315</name>
</gene>
<dbReference type="PANTHER" id="PTHR43658:SF8">
    <property type="entry name" value="17-BETA-HYDROXYSTEROID DEHYDROGENASE 14-RELATED"/>
    <property type="match status" value="1"/>
</dbReference>
<dbReference type="AlphaFoldDB" id="A0A939J0X6"/>
<evidence type="ECO:0000256" key="1">
    <source>
        <dbReference type="ARBA" id="ARBA00006484"/>
    </source>
</evidence>
<dbReference type="Proteomes" id="UP000664096">
    <property type="component" value="Unassembled WGS sequence"/>
</dbReference>
<evidence type="ECO:0000313" key="4">
    <source>
        <dbReference type="EMBL" id="MBN9669748.1"/>
    </source>
</evidence>
<comment type="caution">
    <text evidence="4">The sequence shown here is derived from an EMBL/GenBank/DDBJ whole genome shotgun (WGS) entry which is preliminary data.</text>
</comment>
<reference evidence="4" key="1">
    <citation type="submission" date="2020-12" db="EMBL/GenBank/DDBJ databases">
        <title>Oil enriched cultivation method for isolating marine PHA-producing bacteria.</title>
        <authorList>
            <person name="Zheng W."/>
            <person name="Yu S."/>
            <person name="Huang Y."/>
        </authorList>
    </citation>
    <scope>NUCLEOTIDE SEQUENCE</scope>
    <source>
        <strain evidence="4">SY-2-12</strain>
    </source>
</reference>
<organism evidence="4 5">
    <name type="scientific">Roseibium aggregatum</name>
    <dbReference type="NCBI Taxonomy" id="187304"/>
    <lineage>
        <taxon>Bacteria</taxon>
        <taxon>Pseudomonadati</taxon>
        <taxon>Pseudomonadota</taxon>
        <taxon>Alphaproteobacteria</taxon>
        <taxon>Hyphomicrobiales</taxon>
        <taxon>Stappiaceae</taxon>
        <taxon>Roseibium</taxon>
    </lineage>
</organism>
<proteinExistence type="inferred from homology"/>
<dbReference type="PANTHER" id="PTHR43658">
    <property type="entry name" value="SHORT-CHAIN DEHYDROGENASE/REDUCTASE"/>
    <property type="match status" value="1"/>
</dbReference>
<comment type="similarity">
    <text evidence="1 3">Belongs to the short-chain dehydrogenases/reductases (SDR) family.</text>
</comment>
<dbReference type="RefSeq" id="WP_207139286.1">
    <property type="nucleotide sequence ID" value="NZ_JAEKJZ010000001.1"/>
</dbReference>
<protein>
    <submittedName>
        <fullName evidence="4">SDR family NAD(P)-dependent oxidoreductase</fullName>
    </submittedName>
</protein>
<dbReference type="FunFam" id="3.40.50.720:FF:000215">
    <property type="entry name" value="3-hydroxyacyl-CoA dehydrogenase type-2"/>
    <property type="match status" value="1"/>
</dbReference>
<dbReference type="InterPro" id="IPR036291">
    <property type="entry name" value="NAD(P)-bd_dom_sf"/>
</dbReference>
<dbReference type="Gene3D" id="3.40.50.720">
    <property type="entry name" value="NAD(P)-binding Rossmann-like Domain"/>
    <property type="match status" value="1"/>
</dbReference>